<name>A0A328U4D6_9BACL</name>
<feature type="domain" description="CBM6" evidence="8">
    <location>
        <begin position="435"/>
        <end position="562"/>
    </location>
</feature>
<evidence type="ECO:0000313" key="9">
    <source>
        <dbReference type="EMBL" id="RAP74864.1"/>
    </source>
</evidence>
<keyword evidence="10" id="KW-1185">Reference proteome</keyword>
<dbReference type="PROSITE" id="PS51175">
    <property type="entry name" value="CBM6"/>
    <property type="match status" value="1"/>
</dbReference>
<evidence type="ECO:0000256" key="1">
    <source>
        <dbReference type="ARBA" id="ARBA00009865"/>
    </source>
</evidence>
<dbReference type="Proteomes" id="UP000249260">
    <property type="component" value="Unassembled WGS sequence"/>
</dbReference>
<feature type="active site" description="Proton acceptor" evidence="5">
    <location>
        <position position="34"/>
    </location>
</feature>
<evidence type="ECO:0000256" key="4">
    <source>
        <dbReference type="ARBA" id="ARBA00023295"/>
    </source>
</evidence>
<organism evidence="9 10">
    <name type="scientific">Paenibacillus montanisoli</name>
    <dbReference type="NCBI Taxonomy" id="2081970"/>
    <lineage>
        <taxon>Bacteria</taxon>
        <taxon>Bacillati</taxon>
        <taxon>Bacillota</taxon>
        <taxon>Bacilli</taxon>
        <taxon>Bacillales</taxon>
        <taxon>Paenibacillaceae</taxon>
        <taxon>Paenibacillus</taxon>
    </lineage>
</organism>
<dbReference type="InterPro" id="IPR005084">
    <property type="entry name" value="CBM6"/>
</dbReference>
<dbReference type="PANTHER" id="PTHR43817:SF1">
    <property type="entry name" value="HYDROLASE, FAMILY 43, PUTATIVE (AFU_ORTHOLOGUE AFUA_3G01660)-RELATED"/>
    <property type="match status" value="1"/>
</dbReference>
<dbReference type="GO" id="GO:0005975">
    <property type="term" value="P:carbohydrate metabolic process"/>
    <property type="evidence" value="ECO:0007669"/>
    <property type="project" value="InterPro"/>
</dbReference>
<dbReference type="PANTHER" id="PTHR43817">
    <property type="entry name" value="GLYCOSYL HYDROLASE"/>
    <property type="match status" value="1"/>
</dbReference>
<dbReference type="OrthoDB" id="177947at2"/>
<evidence type="ECO:0000256" key="2">
    <source>
        <dbReference type="ARBA" id="ARBA00022729"/>
    </source>
</evidence>
<keyword evidence="3 7" id="KW-0378">Hydrolase</keyword>
<feature type="site" description="Important for catalytic activity, responsible for pKa modulation of the active site Glu and correct orientation of both the proton donor and substrate" evidence="6">
    <location>
        <position position="144"/>
    </location>
</feature>
<evidence type="ECO:0000256" key="6">
    <source>
        <dbReference type="PIRSR" id="PIRSR606710-2"/>
    </source>
</evidence>
<keyword evidence="4 7" id="KW-0326">Glycosidase</keyword>
<dbReference type="InterPro" id="IPR008979">
    <property type="entry name" value="Galactose-bd-like_sf"/>
</dbReference>
<protein>
    <submittedName>
        <fullName evidence="9">Alpha-N-arabinofuranosidase</fullName>
    </submittedName>
</protein>
<evidence type="ECO:0000256" key="5">
    <source>
        <dbReference type="PIRSR" id="PIRSR606710-1"/>
    </source>
</evidence>
<dbReference type="Gene3D" id="2.60.120.260">
    <property type="entry name" value="Galactose-binding domain-like"/>
    <property type="match status" value="2"/>
</dbReference>
<comment type="similarity">
    <text evidence="1 7">Belongs to the glycosyl hydrolase 43 family.</text>
</comment>
<gene>
    <name evidence="9" type="ORF">DL346_20845</name>
</gene>
<evidence type="ECO:0000313" key="10">
    <source>
        <dbReference type="Proteomes" id="UP000249260"/>
    </source>
</evidence>
<keyword evidence="2" id="KW-0732">Signal</keyword>
<dbReference type="Pfam" id="PF04616">
    <property type="entry name" value="Glyco_hydro_43"/>
    <property type="match status" value="1"/>
</dbReference>
<feature type="active site" description="Proton donor" evidence="5">
    <location>
        <position position="207"/>
    </location>
</feature>
<accession>A0A328U4D6</accession>
<proteinExistence type="inferred from homology"/>
<dbReference type="SUPFAM" id="SSF49785">
    <property type="entry name" value="Galactose-binding domain-like"/>
    <property type="match status" value="1"/>
</dbReference>
<evidence type="ECO:0000259" key="8">
    <source>
        <dbReference type="PROSITE" id="PS51175"/>
    </source>
</evidence>
<evidence type="ECO:0000256" key="7">
    <source>
        <dbReference type="RuleBase" id="RU361187"/>
    </source>
</evidence>
<dbReference type="GO" id="GO:0030246">
    <property type="term" value="F:carbohydrate binding"/>
    <property type="evidence" value="ECO:0007669"/>
    <property type="project" value="InterPro"/>
</dbReference>
<dbReference type="AlphaFoldDB" id="A0A328U4D6"/>
<dbReference type="GO" id="GO:0004553">
    <property type="term" value="F:hydrolase activity, hydrolyzing O-glycosyl compounds"/>
    <property type="evidence" value="ECO:0007669"/>
    <property type="project" value="InterPro"/>
</dbReference>
<dbReference type="CDD" id="cd18820">
    <property type="entry name" value="GH43_LbAraf43-like"/>
    <property type="match status" value="1"/>
</dbReference>
<dbReference type="Gene3D" id="2.115.10.20">
    <property type="entry name" value="Glycosyl hydrolase domain, family 43"/>
    <property type="match status" value="1"/>
</dbReference>
<reference evidence="9 10" key="1">
    <citation type="submission" date="2018-06" db="EMBL/GenBank/DDBJ databases">
        <title>Paenibacillus montanisoli sp. nov., isolated from mountain area soil.</title>
        <authorList>
            <person name="Wu M."/>
        </authorList>
    </citation>
    <scope>NUCLEOTIDE SEQUENCE [LARGE SCALE GENOMIC DNA]</scope>
    <source>
        <strain evidence="9 10">RA17</strain>
    </source>
</reference>
<dbReference type="EMBL" id="QLUW01000004">
    <property type="protein sequence ID" value="RAP74864.1"/>
    <property type="molecule type" value="Genomic_DNA"/>
</dbReference>
<comment type="caution">
    <text evidence="9">The sequence shown here is derived from an EMBL/GenBank/DDBJ whole genome shotgun (WGS) entry which is preliminary data.</text>
</comment>
<dbReference type="InterPro" id="IPR006710">
    <property type="entry name" value="Glyco_hydro_43"/>
</dbReference>
<dbReference type="SUPFAM" id="SSF75005">
    <property type="entry name" value="Arabinanase/levansucrase/invertase"/>
    <property type="match status" value="1"/>
</dbReference>
<sequence length="564" mass="61549">MGRDWMEISTHGDFAYQGHGGTFKNTLAEFDTPDPSVVYHDGYYYMTFTHNGADVMVMKSRTLDFRGAQRQTVWIPPADTAYSANVWAPEIQRIGGKWYIYFAADDGLNENHRMYALEADSDDPMGSYTFKGQVADETNKWAIDGLAMEHDGKLYFVWSGWEGDVNVQQNTYIAPMSDPLTISGPRVLLNEPTLDWERAGGPPYINEGQAILKKNGRLFIVYSGAGSWTPYYALGMLALKPGADPLKAESWEKSPQPMLQLDEEAGVFGPGHNSFVSSPDGSEECWIVYHATTGWSDGWNNRKARAQKIMWNEDGLPEFGRPLSLNTAIPVPSGSGLAKAEHAKKAGARLEFDFMESTVDTTAPLLIHYRQKSGDKRKIDLLVNGKQAADAIEVPAMAADEIGYLYVPISLIPGLNTVSLPAGQQGLDILAIEIPRYEAENAQSAGQAAAAALPLNSGWGAVLLTSSGDAAEGPASTLRFANIAIPKNGTYKLRFAVSNAEEQAASLKSALDGGKERTVEIAPTERNEYAPAELEVKLQAGVHEITVEAVSGRVYVDYLDIYGL</sequence>
<evidence type="ECO:0000256" key="3">
    <source>
        <dbReference type="ARBA" id="ARBA00022801"/>
    </source>
</evidence>
<dbReference type="InterPro" id="IPR023296">
    <property type="entry name" value="Glyco_hydro_beta-prop_sf"/>
</dbReference>